<dbReference type="EMBL" id="CP013065">
    <property type="protein sequence ID" value="ALM13335.1"/>
    <property type="molecule type" value="Genomic_DNA"/>
</dbReference>
<evidence type="ECO:0000256" key="1">
    <source>
        <dbReference type="SAM" id="Phobius"/>
    </source>
</evidence>
<sequence length="80" mass="9276">MISASDLLLGMEFAIAILVLIVLYHVIFIVWDLRKILRRVEGITQELEDVLMKPLSMVDSILQWVLDSIEHGKKKNEKKE</sequence>
<evidence type="ECO:0000313" key="2">
    <source>
        <dbReference type="EMBL" id="ALM13335.1"/>
    </source>
</evidence>
<dbReference type="AlphaFoldDB" id="A0A0S1SWN4"/>
<keyword evidence="1" id="KW-1133">Transmembrane helix</keyword>
<accession>A0A0S1SWN4</accession>
<proteinExistence type="predicted"/>
<feature type="transmembrane region" description="Helical" evidence="1">
    <location>
        <begin position="13"/>
        <end position="31"/>
    </location>
</feature>
<accession>A0A0S1SNM8</accession>
<protein>
    <submittedName>
        <fullName evidence="2">Uncharacterized protein</fullName>
    </submittedName>
</protein>
<gene>
    <name evidence="2" type="ORF">PeribacterD1_0660</name>
</gene>
<dbReference type="KEGG" id="prf:PeribacterA2_0660"/>
<name>A0A0S1SWN4_9BACT</name>
<reference evidence="2 3" key="2">
    <citation type="journal article" date="2016" name="PeerJ">
        <title>Analysis of five complete genome sequences for members of the class Peribacteria in the recently recognized Peregrinibacteria bacterial phylum.</title>
        <authorList>
            <person name="Anantharaman K."/>
            <person name="Brown C.T."/>
            <person name="Burstein D."/>
            <person name="Castelle C.J."/>
            <person name="Probst A.J."/>
            <person name="Thomas B.C."/>
            <person name="Williams K.H."/>
            <person name="Banfield J.F."/>
        </authorList>
    </citation>
    <scope>NUCLEOTIDE SEQUENCE [LARGE SCALE GENOMIC DNA]</scope>
    <source>
        <strain evidence="2">RIFOXYD1_FULL_PER-ii_59_16</strain>
    </source>
</reference>
<keyword evidence="1" id="KW-0812">Transmembrane</keyword>
<organism evidence="2 3">
    <name type="scientific">Candidatus Peribacter riflensis</name>
    <dbReference type="NCBI Taxonomy" id="1735162"/>
    <lineage>
        <taxon>Bacteria</taxon>
        <taxon>Candidatus Peregrinibacteriota</taxon>
        <taxon>Candidatus Peribacteria</taxon>
        <taxon>Candidatus Peribacterales</taxon>
        <taxon>Candidatus Peribacteraceae</taxon>
        <taxon>Candidatus Peribacter</taxon>
    </lineage>
</organism>
<evidence type="ECO:0000313" key="3">
    <source>
        <dbReference type="Proteomes" id="UP000069135"/>
    </source>
</evidence>
<keyword evidence="1" id="KW-0472">Membrane</keyword>
<dbReference type="Proteomes" id="UP000069135">
    <property type="component" value="Chromosome"/>
</dbReference>
<accession>A0A0S1SFD9</accession>
<accession>A0A0S1SSR1</accession>
<accession>A0A0S1SL68</accession>
<reference evidence="3" key="1">
    <citation type="submission" date="2015-10" db="EMBL/GenBank/DDBJ databases">
        <title>Analysis of five complete genome sequences for members of the class Peribacteria in the recently recognized Peregrinibacteria bacterial phylum.</title>
        <authorList>
            <person name="Anantharaman K."/>
            <person name="Brown C.T."/>
            <person name="Burstein D."/>
            <person name="Castelle C.J."/>
            <person name="Probst A.J."/>
            <person name="Thomas B.C."/>
            <person name="Williams K.H."/>
            <person name="Banfield J.F."/>
        </authorList>
    </citation>
    <scope>NUCLEOTIDE SEQUENCE [LARGE SCALE GENOMIC DNA]</scope>
</reference>